<dbReference type="HOGENOM" id="CLU_025005_3_1_1"/>
<dbReference type="RefSeq" id="XP_008598431.1">
    <property type="nucleotide sequence ID" value="XM_008600209.1"/>
</dbReference>
<dbReference type="GeneID" id="19888124"/>
<dbReference type="InterPro" id="IPR051678">
    <property type="entry name" value="AGP_Transferase"/>
</dbReference>
<dbReference type="Proteomes" id="UP000002762">
    <property type="component" value="Unassembled WGS sequence"/>
</dbReference>
<dbReference type="AlphaFoldDB" id="J5JUE1"/>
<proteinExistence type="predicted"/>
<protein>
    <submittedName>
        <fullName evidence="1">Phosphotransferase enzyme family protein</fullName>
    </submittedName>
</protein>
<dbReference type="PANTHER" id="PTHR21310">
    <property type="entry name" value="AMINOGLYCOSIDE PHOSPHOTRANSFERASE-RELATED-RELATED"/>
    <property type="match status" value="1"/>
</dbReference>
<dbReference type="STRING" id="655819.J5JUE1"/>
<evidence type="ECO:0000313" key="1">
    <source>
        <dbReference type="EMBL" id="EJP66141.1"/>
    </source>
</evidence>
<dbReference type="PANTHER" id="PTHR21310:SF37">
    <property type="entry name" value="AMINOGLYCOSIDE PHOSPHOTRANSFERASE DOMAIN-CONTAINING PROTEIN"/>
    <property type="match status" value="1"/>
</dbReference>
<dbReference type="EMBL" id="JH725161">
    <property type="protein sequence ID" value="EJP66141.1"/>
    <property type="molecule type" value="Genomic_DNA"/>
</dbReference>
<sequence length="511" mass="59775">MAQQILRGNKVHTLETAAESEDNLLLVSKHRNEAERFKLELWHQRQLIAALIRYHLRLHPDDTCTVLPAETWIQGKFNVCILVLVKAGESIKKLIFRCPIPFVERQYPGTIDEKVNCEVATYIWMQEHCPDIRIPDLFAFGFTDGTYFIRVQQTSIYTSLWRKAWQWVYRCLRYPILSDYIRDSGAPAVNSAYMLLEYIGPETGKMLSLTWPDHLSDTARRKNLFASMARIVLSLARLPQPYIGSFKFNTLDCTVALSNRPLTCTMAIFEQRGTPRTIPRDRLYQSTDSFASDMLTLHDTHFLHDPHAVRDEDDAKERMTLRTLLRAVSHFFILPERRSGPYLVQPTDFHQSNILVDEEWNITCLIDLEWFCALPVEMMAVPHWLTNCSIDTIIDDQYEPFDNARKEFLASMDKELPHVQVEHDIQITKIMRDTWESKGVWYWACIRSLNGWLFVIEDHILPKFSTAKELAKDLKQMSLFWQEDASEHIRTKVADEHRYQSELQSLFEHST</sequence>
<dbReference type="OrthoDB" id="4869268at2759"/>
<keyword evidence="2" id="KW-1185">Reference proteome</keyword>
<reference evidence="1 2" key="1">
    <citation type="journal article" date="2012" name="Sci. Rep.">
        <title>Genomic perspectives on the evolution of fungal entomopathogenicity in Beauveria bassiana.</title>
        <authorList>
            <person name="Xiao G."/>
            <person name="Ying S.H."/>
            <person name="Zheng P."/>
            <person name="Wang Z.L."/>
            <person name="Zhang S."/>
            <person name="Xie X.Q."/>
            <person name="Shang Y."/>
            <person name="St Leger R.J."/>
            <person name="Zhao G.P."/>
            <person name="Wang C."/>
            <person name="Feng M.G."/>
        </authorList>
    </citation>
    <scope>NUCLEOTIDE SEQUENCE [LARGE SCALE GENOMIC DNA]</scope>
    <source>
        <strain evidence="1 2">ARSEF 2860</strain>
    </source>
</reference>
<evidence type="ECO:0000313" key="2">
    <source>
        <dbReference type="Proteomes" id="UP000002762"/>
    </source>
</evidence>
<name>J5JUE1_BEAB2</name>
<dbReference type="GO" id="GO:0016740">
    <property type="term" value="F:transferase activity"/>
    <property type="evidence" value="ECO:0007669"/>
    <property type="project" value="UniProtKB-KW"/>
</dbReference>
<organism evidence="1 2">
    <name type="scientific">Beauveria bassiana (strain ARSEF 2860)</name>
    <name type="common">White muscardine disease fungus</name>
    <name type="synonym">Tritirachium shiotae</name>
    <dbReference type="NCBI Taxonomy" id="655819"/>
    <lineage>
        <taxon>Eukaryota</taxon>
        <taxon>Fungi</taxon>
        <taxon>Dikarya</taxon>
        <taxon>Ascomycota</taxon>
        <taxon>Pezizomycotina</taxon>
        <taxon>Sordariomycetes</taxon>
        <taxon>Hypocreomycetidae</taxon>
        <taxon>Hypocreales</taxon>
        <taxon>Cordycipitaceae</taxon>
        <taxon>Beauveria</taxon>
    </lineage>
</organism>
<gene>
    <name evidence="1" type="ORF">BBA_05112</name>
</gene>
<dbReference type="InParanoid" id="J5JUE1"/>
<accession>J5JUE1</accession>
<dbReference type="InterPro" id="IPR011009">
    <property type="entry name" value="Kinase-like_dom_sf"/>
</dbReference>
<keyword evidence="1" id="KW-0808">Transferase</keyword>
<dbReference type="SUPFAM" id="SSF56112">
    <property type="entry name" value="Protein kinase-like (PK-like)"/>
    <property type="match status" value="1"/>
</dbReference>